<dbReference type="NCBIfam" id="TIGR00376">
    <property type="entry name" value="IGHMBP2 family helicase"/>
    <property type="match status" value="1"/>
</dbReference>
<dbReference type="InterPro" id="IPR003593">
    <property type="entry name" value="AAA+_ATPase"/>
</dbReference>
<dbReference type="PANTHER" id="PTHR43788:SF8">
    <property type="entry name" value="DNA-BINDING PROTEIN SMUBP-2"/>
    <property type="match status" value="1"/>
</dbReference>
<feature type="compositionally biased region" description="Polar residues" evidence="6">
    <location>
        <begin position="804"/>
        <end position="813"/>
    </location>
</feature>
<feature type="compositionally biased region" description="Basic residues" evidence="6">
    <location>
        <begin position="835"/>
        <end position="845"/>
    </location>
</feature>
<dbReference type="Gene3D" id="3.30.1370.50">
    <property type="entry name" value="R3H-like domain"/>
    <property type="match status" value="1"/>
</dbReference>
<dbReference type="InterPro" id="IPR036867">
    <property type="entry name" value="R3H_dom_sf"/>
</dbReference>
<evidence type="ECO:0000256" key="6">
    <source>
        <dbReference type="SAM" id="MobiDB-lite"/>
    </source>
</evidence>
<comment type="caution">
    <text evidence="8">The sequence shown here is derived from an EMBL/GenBank/DDBJ whole genome shotgun (WGS) entry which is preliminary data.</text>
</comment>
<dbReference type="Gene3D" id="3.40.50.300">
    <property type="entry name" value="P-loop containing nucleotide triphosphate hydrolases"/>
    <property type="match status" value="2"/>
</dbReference>
<evidence type="ECO:0000313" key="9">
    <source>
        <dbReference type="Proteomes" id="UP001300502"/>
    </source>
</evidence>
<dbReference type="SMART" id="SM00382">
    <property type="entry name" value="AAA"/>
    <property type="match status" value="1"/>
</dbReference>
<evidence type="ECO:0000256" key="5">
    <source>
        <dbReference type="ARBA" id="ARBA00022840"/>
    </source>
</evidence>
<feature type="region of interest" description="Disordered" evidence="6">
    <location>
        <begin position="680"/>
        <end position="737"/>
    </location>
</feature>
<sequence length="896" mass="103121">MTTWMATVDDFVERQKVLLSWEAEEEKKRIEDALQNIEEKKLWKKLQLLGLAIHNLHIASVSPSSTDGTTQVVLERNSTQVYATKLTKGDPIIFRFQSGSSNRCPVYRGVLKEFVGNNTIIVSLGEQKNTEEKLQNSNERVVIVKDFENITLKRCLKALEELKDMDTHHKAYAIRQTLFQETDCKFIVPSEETLDFQPDPELNASQNEACKMATQRYPVSVIHGPPGTGKTTTLVALVRKLLQRGETLLVCAPSNVAVDNIMEMLIRKEPKVSAMRMGHPARYHAELYKYSMAYQMKENDQGQLLKDIEMEMASLEHSLERVKHRQQQYEYRKMRKSLQKEWKEHKMLAMNESFQQTQIIFCTCAGAGDRTMQSMFSENSRIGRNGFDTVIIDEAGQALESLCWIALLKGKRAVLAGDPFQLPPTVLSQRAIENGLATSILDRVFQNENKFIVSVLQIQYRMHRCISEWSNRSFYRGQLYPDALVECHLLCDLPGVVKDRNTEIPLLWIDTAGCDCMEETESSFADEYNAETIMLGSESKRNQNEVELCFRHVEELLKAKVDPKQIGVISPYSAQIRELRKRLVELSEDIEVSTVDGFQGREKEAIILSLVRSNDIRELGFLTDYRRINVAITRARRHICIVGNSDMMENDAFLSQLVSYCFENGQVRYATEYDASLQGEVSRRKPLQEEKRAEKLKSSYPANVERKKNQRQQVTRISHSEVGEEKGKKQDEDTSGNKIEEQLKEFIRSETTDIKIFSQLSSYERRIVHQLAEKYCLGHESLDTDDGRVVKLWKQSIVAQEPTLSSQKSSSCRVDQKDVTKIKSVPKKEQSTSTHHSKKKQKAMKKKEEQEKEEDIDQLIESFRKMDAKKLVENGYPAFFQQEPYYSAIQRAKRMK</sequence>
<dbReference type="InterPro" id="IPR047187">
    <property type="entry name" value="SF1_C_Upf1"/>
</dbReference>
<dbReference type="InterPro" id="IPR050534">
    <property type="entry name" value="Coronavir_polyprotein_1ab"/>
</dbReference>
<evidence type="ECO:0000256" key="3">
    <source>
        <dbReference type="ARBA" id="ARBA00022801"/>
    </source>
</evidence>
<dbReference type="PANTHER" id="PTHR43788">
    <property type="entry name" value="DNA2/NAM7 HELICASE FAMILY MEMBER"/>
    <property type="match status" value="1"/>
</dbReference>
<dbReference type="Pfam" id="PF13086">
    <property type="entry name" value="AAA_11"/>
    <property type="match status" value="1"/>
</dbReference>
<protein>
    <recommendedName>
        <fullName evidence="7">R3H domain-containing protein</fullName>
    </recommendedName>
</protein>
<dbReference type="Gene3D" id="2.40.30.270">
    <property type="match status" value="1"/>
</dbReference>
<evidence type="ECO:0000256" key="2">
    <source>
        <dbReference type="ARBA" id="ARBA00022741"/>
    </source>
</evidence>
<feature type="domain" description="R3H" evidence="7">
    <location>
        <begin position="733"/>
        <end position="796"/>
    </location>
</feature>
<dbReference type="SUPFAM" id="SSF82708">
    <property type="entry name" value="R3H domain"/>
    <property type="match status" value="1"/>
</dbReference>
<dbReference type="SUPFAM" id="SSF52540">
    <property type="entry name" value="P-loop containing nucleoside triphosphate hydrolases"/>
    <property type="match status" value="1"/>
</dbReference>
<dbReference type="CDD" id="cd02325">
    <property type="entry name" value="R3H"/>
    <property type="match status" value="1"/>
</dbReference>
<dbReference type="CDD" id="cd18808">
    <property type="entry name" value="SF1_C_Upf1"/>
    <property type="match status" value="1"/>
</dbReference>
<keyword evidence="9" id="KW-1185">Reference proteome</keyword>
<feature type="compositionally biased region" description="Basic and acidic residues" evidence="6">
    <location>
        <begin position="718"/>
        <end position="732"/>
    </location>
</feature>
<dbReference type="Pfam" id="PF01424">
    <property type="entry name" value="R3H"/>
    <property type="match status" value="1"/>
</dbReference>
<keyword evidence="5" id="KW-0067">ATP-binding</keyword>
<keyword evidence="3" id="KW-0378">Hydrolase</keyword>
<feature type="compositionally biased region" description="Basic and acidic residues" evidence="6">
    <location>
        <begin position="814"/>
        <end position="830"/>
    </location>
</feature>
<dbReference type="InterPro" id="IPR041677">
    <property type="entry name" value="DNA2/NAM7_AAA_11"/>
</dbReference>
<feature type="compositionally biased region" description="Basic and acidic residues" evidence="6">
    <location>
        <begin position="681"/>
        <end position="697"/>
    </location>
</feature>
<keyword evidence="4" id="KW-0347">Helicase</keyword>
<evidence type="ECO:0000313" key="8">
    <source>
        <dbReference type="EMBL" id="KAK4524888.1"/>
    </source>
</evidence>
<feature type="region of interest" description="Disordered" evidence="6">
    <location>
        <begin position="804"/>
        <end position="855"/>
    </location>
</feature>
<keyword evidence="2" id="KW-0547">Nucleotide-binding</keyword>
<dbReference type="InterPro" id="IPR004483">
    <property type="entry name" value="SMUBP-2/Hcs1-like"/>
</dbReference>
<dbReference type="InterPro" id="IPR027417">
    <property type="entry name" value="P-loop_NTPase"/>
</dbReference>
<dbReference type="GO" id="GO:0005524">
    <property type="term" value="F:ATP binding"/>
    <property type="evidence" value="ECO:0007669"/>
    <property type="project" value="UniProtKB-KW"/>
</dbReference>
<dbReference type="SMART" id="SM00393">
    <property type="entry name" value="R3H"/>
    <property type="match status" value="1"/>
</dbReference>
<dbReference type="InterPro" id="IPR041679">
    <property type="entry name" value="DNA2/NAM7-like_C"/>
</dbReference>
<dbReference type="PROSITE" id="PS51061">
    <property type="entry name" value="R3H"/>
    <property type="match status" value="1"/>
</dbReference>
<dbReference type="Proteomes" id="UP001300502">
    <property type="component" value="Unassembled WGS sequence"/>
</dbReference>
<dbReference type="GO" id="GO:0043139">
    <property type="term" value="F:5'-3' DNA helicase activity"/>
    <property type="evidence" value="ECO:0007669"/>
    <property type="project" value="TreeGrafter"/>
</dbReference>
<proteinExistence type="inferred from homology"/>
<dbReference type="EMBL" id="JANCYU010000026">
    <property type="protein sequence ID" value="KAK4524888.1"/>
    <property type="molecule type" value="Genomic_DNA"/>
</dbReference>
<organism evidence="8 9">
    <name type="scientific">Galdieria yellowstonensis</name>
    <dbReference type="NCBI Taxonomy" id="3028027"/>
    <lineage>
        <taxon>Eukaryota</taxon>
        <taxon>Rhodophyta</taxon>
        <taxon>Bangiophyceae</taxon>
        <taxon>Galdieriales</taxon>
        <taxon>Galdieriaceae</taxon>
        <taxon>Galdieria</taxon>
    </lineage>
</organism>
<accession>A0AAV9IC40</accession>
<dbReference type="GO" id="GO:0016787">
    <property type="term" value="F:hydrolase activity"/>
    <property type="evidence" value="ECO:0007669"/>
    <property type="project" value="UniProtKB-KW"/>
</dbReference>
<dbReference type="GO" id="GO:0003677">
    <property type="term" value="F:DNA binding"/>
    <property type="evidence" value="ECO:0007669"/>
    <property type="project" value="InterPro"/>
</dbReference>
<reference evidence="8 9" key="1">
    <citation type="submission" date="2022-07" db="EMBL/GenBank/DDBJ databases">
        <title>Genome-wide signatures of adaptation to extreme environments.</title>
        <authorList>
            <person name="Cho C.H."/>
            <person name="Yoon H.S."/>
        </authorList>
    </citation>
    <scope>NUCLEOTIDE SEQUENCE [LARGE SCALE GENOMIC DNA]</scope>
    <source>
        <strain evidence="8 9">108.79 E11</strain>
    </source>
</reference>
<dbReference type="AlphaFoldDB" id="A0AAV9IC40"/>
<dbReference type="GO" id="GO:0005694">
    <property type="term" value="C:chromosome"/>
    <property type="evidence" value="ECO:0007669"/>
    <property type="project" value="UniProtKB-ARBA"/>
</dbReference>
<dbReference type="InterPro" id="IPR001374">
    <property type="entry name" value="R3H_dom"/>
</dbReference>
<gene>
    <name evidence="8" type="ORF">GAYE_SCF06G2790</name>
</gene>
<evidence type="ECO:0000256" key="1">
    <source>
        <dbReference type="ARBA" id="ARBA00007913"/>
    </source>
</evidence>
<comment type="similarity">
    <text evidence="1">Belongs to the DNA2/NAM7 helicase family.</text>
</comment>
<evidence type="ECO:0000259" key="7">
    <source>
        <dbReference type="PROSITE" id="PS51061"/>
    </source>
</evidence>
<evidence type="ECO:0000256" key="4">
    <source>
        <dbReference type="ARBA" id="ARBA00022806"/>
    </source>
</evidence>
<dbReference type="Pfam" id="PF13087">
    <property type="entry name" value="AAA_12"/>
    <property type="match status" value="1"/>
</dbReference>
<dbReference type="FunFam" id="3.40.50.300:FF:000326">
    <property type="entry name" value="P-loop containing nucleoside triphosphate hydrolase"/>
    <property type="match status" value="1"/>
</dbReference>
<name>A0AAV9IC40_9RHOD</name>